<keyword evidence="3" id="KW-0999">Mitochondrion inner membrane</keyword>
<dbReference type="GO" id="GO:0005743">
    <property type="term" value="C:mitochondrial inner membrane"/>
    <property type="evidence" value="ECO:0007669"/>
    <property type="project" value="UniProtKB-SubCell"/>
</dbReference>
<dbReference type="PANTHER" id="PTHR14009:SF1">
    <property type="entry name" value="MITOCHONDRIAL PROTON_CALCIUM EXCHANGER PROTEIN"/>
    <property type="match status" value="1"/>
</dbReference>
<evidence type="ECO:0000313" key="11">
    <source>
        <dbReference type="EMBL" id="KAH6653222.1"/>
    </source>
</evidence>
<evidence type="ECO:0000313" key="12">
    <source>
        <dbReference type="Proteomes" id="UP000758603"/>
    </source>
</evidence>
<keyword evidence="12" id="KW-1185">Reference proteome</keyword>
<evidence type="ECO:0000256" key="7">
    <source>
        <dbReference type="PROSITE-ProRule" id="PRU01094"/>
    </source>
</evidence>
<keyword evidence="6 9" id="KW-0472">Membrane</keyword>
<feature type="region of interest" description="Disordered" evidence="8">
    <location>
        <begin position="31"/>
        <end position="52"/>
    </location>
</feature>
<organism evidence="11 12">
    <name type="scientific">Truncatella angustata</name>
    <dbReference type="NCBI Taxonomy" id="152316"/>
    <lineage>
        <taxon>Eukaryota</taxon>
        <taxon>Fungi</taxon>
        <taxon>Dikarya</taxon>
        <taxon>Ascomycota</taxon>
        <taxon>Pezizomycotina</taxon>
        <taxon>Sordariomycetes</taxon>
        <taxon>Xylariomycetidae</taxon>
        <taxon>Amphisphaeriales</taxon>
        <taxon>Sporocadaceae</taxon>
        <taxon>Truncatella</taxon>
    </lineage>
</organism>
<comment type="subcellular location">
    <subcellularLocation>
        <location evidence="1">Mitochondrion inner membrane</location>
        <topology evidence="1">Single-pass membrane protein</topology>
    </subcellularLocation>
</comment>
<evidence type="ECO:0000256" key="5">
    <source>
        <dbReference type="ARBA" id="ARBA00023128"/>
    </source>
</evidence>
<dbReference type="GO" id="GO:0043022">
    <property type="term" value="F:ribosome binding"/>
    <property type="evidence" value="ECO:0007669"/>
    <property type="project" value="InterPro"/>
</dbReference>
<dbReference type="GeneID" id="70125041"/>
<proteinExistence type="predicted"/>
<keyword evidence="5 7" id="KW-0496">Mitochondrion</keyword>
<dbReference type="PROSITE" id="PS51758">
    <property type="entry name" value="LETM1_RBD"/>
    <property type="match status" value="1"/>
</dbReference>
<dbReference type="InterPro" id="IPR033122">
    <property type="entry name" value="LETM1-like_RBD"/>
</dbReference>
<evidence type="ECO:0000256" key="8">
    <source>
        <dbReference type="SAM" id="MobiDB-lite"/>
    </source>
</evidence>
<feature type="domain" description="Letm1 RBD" evidence="10">
    <location>
        <begin position="186"/>
        <end position="367"/>
    </location>
</feature>
<evidence type="ECO:0000256" key="3">
    <source>
        <dbReference type="ARBA" id="ARBA00022792"/>
    </source>
</evidence>
<dbReference type="GO" id="GO:0030003">
    <property type="term" value="P:intracellular monoatomic cation homeostasis"/>
    <property type="evidence" value="ECO:0007669"/>
    <property type="project" value="TreeGrafter"/>
</dbReference>
<evidence type="ECO:0000256" key="1">
    <source>
        <dbReference type="ARBA" id="ARBA00004434"/>
    </source>
</evidence>
<gene>
    <name evidence="11" type="ORF">BKA67DRAFT_311877</name>
</gene>
<sequence length="367" mass="39960">MNVQLGRQFLRVQLPRAQSVTPVSCSRRIAIPQSSRQSNGRPHAVSPVSRRYASGQAAAAEAKQEDEPKINTEAVTTPLDATTQVSTPLNPDVALSSTLNPPATTRPPLITIPKREPDSSLFSYLFSVGKTYLTFYKNGVKAINTNRKLLKEISQTLDGPPNLTGSDTKVTPTRAAVLLRERTRHDIARLPIFGLVFLICGEFTPLLVLVFPKLTPLTCRIPKQVEKLRANAQERRAASLENMRHITESAALEKASAGNIVRCLGLGSSIWDKVGIDPPFAAAKAQAAVSRILKDDIMIRDGGGVGALDPEEVVLACEDRGFDVRDGDVDKLRAKLQQWIQSSTKAEGADGEARIRKMIVGLDPDEK</sequence>
<dbReference type="EMBL" id="JAGPXC010000005">
    <property type="protein sequence ID" value="KAH6653222.1"/>
    <property type="molecule type" value="Genomic_DNA"/>
</dbReference>
<evidence type="ECO:0000259" key="10">
    <source>
        <dbReference type="PROSITE" id="PS51758"/>
    </source>
</evidence>
<evidence type="ECO:0000256" key="4">
    <source>
        <dbReference type="ARBA" id="ARBA00022989"/>
    </source>
</evidence>
<evidence type="ECO:0000256" key="6">
    <source>
        <dbReference type="ARBA" id="ARBA00023136"/>
    </source>
</evidence>
<name>A0A9P8ZWS4_9PEZI</name>
<comment type="caution">
    <text evidence="11">The sequence shown here is derived from an EMBL/GenBank/DDBJ whole genome shotgun (WGS) entry which is preliminary data.</text>
</comment>
<keyword evidence="4 9" id="KW-1133">Transmembrane helix</keyword>
<dbReference type="PANTHER" id="PTHR14009">
    <property type="entry name" value="LEUCINE ZIPPER-EF-HAND CONTAINING TRANSMEMBRANE PROTEIN"/>
    <property type="match status" value="1"/>
</dbReference>
<accession>A0A9P8ZWS4</accession>
<dbReference type="RefSeq" id="XP_045957499.1">
    <property type="nucleotide sequence ID" value="XM_046096148.1"/>
</dbReference>
<dbReference type="InterPro" id="IPR044202">
    <property type="entry name" value="LETM1/MDM38-like"/>
</dbReference>
<dbReference type="Proteomes" id="UP000758603">
    <property type="component" value="Unassembled WGS sequence"/>
</dbReference>
<evidence type="ECO:0000256" key="2">
    <source>
        <dbReference type="ARBA" id="ARBA00022692"/>
    </source>
</evidence>
<evidence type="ECO:0000256" key="9">
    <source>
        <dbReference type="SAM" id="Phobius"/>
    </source>
</evidence>
<dbReference type="Pfam" id="PF07766">
    <property type="entry name" value="LETM1_RBD"/>
    <property type="match status" value="1"/>
</dbReference>
<feature type="transmembrane region" description="Helical" evidence="9">
    <location>
        <begin position="190"/>
        <end position="211"/>
    </location>
</feature>
<protein>
    <recommendedName>
        <fullName evidence="10">Letm1 RBD domain-containing protein</fullName>
    </recommendedName>
</protein>
<dbReference type="AlphaFoldDB" id="A0A9P8ZWS4"/>
<dbReference type="OrthoDB" id="73691at2759"/>
<keyword evidence="2 9" id="KW-0812">Transmembrane</keyword>
<reference evidence="11" key="1">
    <citation type="journal article" date="2021" name="Nat. Commun.">
        <title>Genetic determinants of endophytism in the Arabidopsis root mycobiome.</title>
        <authorList>
            <person name="Mesny F."/>
            <person name="Miyauchi S."/>
            <person name="Thiergart T."/>
            <person name="Pickel B."/>
            <person name="Atanasova L."/>
            <person name="Karlsson M."/>
            <person name="Huettel B."/>
            <person name="Barry K.W."/>
            <person name="Haridas S."/>
            <person name="Chen C."/>
            <person name="Bauer D."/>
            <person name="Andreopoulos W."/>
            <person name="Pangilinan J."/>
            <person name="LaButti K."/>
            <person name="Riley R."/>
            <person name="Lipzen A."/>
            <person name="Clum A."/>
            <person name="Drula E."/>
            <person name="Henrissat B."/>
            <person name="Kohler A."/>
            <person name="Grigoriev I.V."/>
            <person name="Martin F.M."/>
            <person name="Hacquard S."/>
        </authorList>
    </citation>
    <scope>NUCLEOTIDE SEQUENCE</scope>
    <source>
        <strain evidence="11">MPI-SDFR-AT-0073</strain>
    </source>
</reference>